<organism evidence="2 3">
    <name type="scientific">Mucilaginibacter hurinus</name>
    <dbReference type="NCBI Taxonomy" id="2201324"/>
    <lineage>
        <taxon>Bacteria</taxon>
        <taxon>Pseudomonadati</taxon>
        <taxon>Bacteroidota</taxon>
        <taxon>Sphingobacteriia</taxon>
        <taxon>Sphingobacteriales</taxon>
        <taxon>Sphingobacteriaceae</taxon>
        <taxon>Mucilaginibacter</taxon>
    </lineage>
</organism>
<keyword evidence="2" id="KW-0378">Hydrolase</keyword>
<keyword evidence="2" id="KW-0645">Protease</keyword>
<gene>
    <name evidence="2" type="ORF">DJ568_06570</name>
</gene>
<dbReference type="GO" id="GO:0004180">
    <property type="term" value="F:carboxypeptidase activity"/>
    <property type="evidence" value="ECO:0007669"/>
    <property type="project" value="UniProtKB-KW"/>
</dbReference>
<keyword evidence="3" id="KW-1185">Reference proteome</keyword>
<evidence type="ECO:0000313" key="2">
    <source>
        <dbReference type="EMBL" id="RCH55550.1"/>
    </source>
</evidence>
<feature type="chain" id="PRO_5016570662" evidence="1">
    <location>
        <begin position="20"/>
        <end position="826"/>
    </location>
</feature>
<dbReference type="Pfam" id="PF13715">
    <property type="entry name" value="CarbopepD_reg_2"/>
    <property type="match status" value="1"/>
</dbReference>
<feature type="signal peptide" evidence="1">
    <location>
        <begin position="1"/>
        <end position="19"/>
    </location>
</feature>
<dbReference type="InterPro" id="IPR008969">
    <property type="entry name" value="CarboxyPept-like_regulatory"/>
</dbReference>
<dbReference type="RefSeq" id="WP_114004465.1">
    <property type="nucleotide sequence ID" value="NZ_QGDC01000003.1"/>
</dbReference>
<name>A0A367GQL6_9SPHI</name>
<comment type="caution">
    <text evidence="2">The sequence shown here is derived from an EMBL/GenBank/DDBJ whole genome shotgun (WGS) entry which is preliminary data.</text>
</comment>
<sequence length="826" mass="95788">MRRYLLLIFSLLCTGNLFAQQYLLSGRITDERNNIIAFTSVYIRNSTYGTTANEYGRYQLKLAPGDYNIIYRFVGYKEKTVRITITNRDEELNVQLQDEIFSLKEVTITGKRARDPGMDIMREVINKREYYLNEVKAYSCAVYIKGVQKLLKAPKKLIGREVRRVLDLDSNGRGILYQSESLSEYNFERPDKVREITISSKVAGQNTAFSYNKASDLQLNLYENLFRVNGLSNLAFVTPAADNAFTFYNFKLEGSTIVNGKTIDKIKVIPRSKYNQAFQGNIYIIHDDWRIYSADLMLTGDNNNINLVDTLKISQQYVPVKDDVWMPVSTQFDFSGNVLGFMFSGYFTSVYNNYKLDRVFEPGFFNGEILRIDTAANKKDSAYWANARPIPLTAQETRDYVKKDSIFEIKNTVAYKDSVQRSDNKYNPLDHLIFTHDAHYWRSKRSVFVPPLHRTVFYNTVEGWGIDFRPKFVKEYDDYKIFTITPAIHYGFASKLFSPSVAASYYHDPAKRGLFYANIGSDVLDLNDVGTRSLFFNTISTLIYENNYVKYYRSTFGSFGYQQELSNGILWNASLGYSKRRQLYNVSFNHIFDAKNRDYTSNNPLAPAGAPADDRSFLFPEHNALTFRTSFEFTFDQKYISRPTGKIYVPSKYPKLLLGYRKGINKLFGSDVNYDFVSVDAWQDDIPLGLYGHSAFKVTAGTFFNRKALYFMDYNHFLGNVGTTFDPTYVGSFHFLPFYEFSTDRAFLEAHFFHNFSGLLFNKIPFIRNLKLEEVVGVNYLNSNNRRNYYELYAGIKRLFLRVDYGISYAGNKKYIQGFRIYYGIR</sequence>
<dbReference type="EMBL" id="QGDC01000003">
    <property type="protein sequence ID" value="RCH55550.1"/>
    <property type="molecule type" value="Genomic_DNA"/>
</dbReference>
<accession>A0A367GQL6</accession>
<protein>
    <submittedName>
        <fullName evidence="2">Carboxypeptidase-like regulatory domain-containing protein</fullName>
    </submittedName>
</protein>
<dbReference type="AlphaFoldDB" id="A0A367GQL6"/>
<dbReference type="SUPFAM" id="SSF49464">
    <property type="entry name" value="Carboxypeptidase regulatory domain-like"/>
    <property type="match status" value="1"/>
</dbReference>
<dbReference type="Proteomes" id="UP000253209">
    <property type="component" value="Unassembled WGS sequence"/>
</dbReference>
<evidence type="ECO:0000313" key="3">
    <source>
        <dbReference type="Proteomes" id="UP000253209"/>
    </source>
</evidence>
<dbReference type="Pfam" id="PF18939">
    <property type="entry name" value="DUF5686"/>
    <property type="match status" value="1"/>
</dbReference>
<evidence type="ECO:0000256" key="1">
    <source>
        <dbReference type="SAM" id="SignalP"/>
    </source>
</evidence>
<dbReference type="OrthoDB" id="983143at2"/>
<keyword evidence="2" id="KW-0121">Carboxypeptidase</keyword>
<dbReference type="Gene3D" id="2.60.40.1120">
    <property type="entry name" value="Carboxypeptidase-like, regulatory domain"/>
    <property type="match status" value="1"/>
</dbReference>
<proteinExistence type="predicted"/>
<dbReference type="InterPro" id="IPR043741">
    <property type="entry name" value="DUF5686"/>
</dbReference>
<keyword evidence="1" id="KW-0732">Signal</keyword>
<reference evidence="2 3" key="1">
    <citation type="submission" date="2018-05" db="EMBL/GenBank/DDBJ databases">
        <title>Mucilaginibacter hurinus sp. nov., isolated from briquette warehouse soil.</title>
        <authorList>
            <person name="Choi L."/>
        </authorList>
    </citation>
    <scope>NUCLEOTIDE SEQUENCE [LARGE SCALE GENOMIC DNA]</scope>
    <source>
        <strain evidence="2 3">ZR32</strain>
    </source>
</reference>